<feature type="binding site" evidence="12">
    <location>
        <position position="21"/>
    </location>
    <ligand>
        <name>Mg(2+)</name>
        <dbReference type="ChEBI" id="CHEBI:18420"/>
        <label>1</label>
    </ligand>
</feature>
<dbReference type="Pfam" id="PF03332">
    <property type="entry name" value="PMM"/>
    <property type="match status" value="1"/>
</dbReference>
<keyword evidence="9 13" id="KW-0413">Isomerase</keyword>
<reference evidence="15 17" key="2">
    <citation type="submission" date="2017-03" db="EMBL/GenBank/DDBJ databases">
        <title>Genomes of endolithic fungi from Antarctica.</title>
        <authorList>
            <person name="Coleine C."/>
            <person name="Masonjones S."/>
            <person name="Stajich J.E."/>
        </authorList>
    </citation>
    <scope>NUCLEOTIDE SEQUENCE [LARGE SCALE GENOMIC DNA]</scope>
    <source>
        <strain evidence="15 17">CCFEE 6314</strain>
    </source>
</reference>
<feature type="binding site" evidence="11">
    <location>
        <position position="136"/>
    </location>
    <ligand>
        <name>alpha-D-mannose 1-phosphate</name>
        <dbReference type="ChEBI" id="CHEBI:58409"/>
    </ligand>
</feature>
<dbReference type="NCBIfam" id="TIGR01484">
    <property type="entry name" value="HAD-SF-IIB"/>
    <property type="match status" value="1"/>
</dbReference>
<dbReference type="EMBL" id="NAJM01000070">
    <property type="protein sequence ID" value="RVX66058.1"/>
    <property type="molecule type" value="Genomic_DNA"/>
</dbReference>
<dbReference type="OrthoDB" id="10264771at2759"/>
<dbReference type="InterPro" id="IPR006379">
    <property type="entry name" value="HAD-SF_hydro_IIB"/>
</dbReference>
<comment type="function">
    <text evidence="13">Involved in the synthesis of the GDP-mannose and dolichol-phosphate-mannose required for a number of critical mannosyl transfer reactions.</text>
</comment>
<comment type="pathway">
    <text evidence="2 13">Nucleotide-sugar biosynthesis; GDP-alpha-D-mannose biosynthesis; alpha-D-mannose 1-phosphate from D-fructose 6-phosphate: step 2/2.</text>
</comment>
<evidence type="ECO:0000313" key="16">
    <source>
        <dbReference type="Proteomes" id="UP000054302"/>
    </source>
</evidence>
<dbReference type="InterPro" id="IPR005002">
    <property type="entry name" value="PMM"/>
</dbReference>
<evidence type="ECO:0000256" key="1">
    <source>
        <dbReference type="ARBA" id="ARBA00004496"/>
    </source>
</evidence>
<keyword evidence="6 13" id="KW-0963">Cytoplasm</keyword>
<dbReference type="InterPro" id="IPR023214">
    <property type="entry name" value="HAD_sf"/>
</dbReference>
<evidence type="ECO:0000256" key="7">
    <source>
        <dbReference type="ARBA" id="ARBA00022723"/>
    </source>
</evidence>
<feature type="binding site" evidence="12">
    <location>
        <position position="232"/>
    </location>
    <ligand>
        <name>Mg(2+)</name>
        <dbReference type="ChEBI" id="CHEBI:18420"/>
        <label>2</label>
    </ligand>
</feature>
<evidence type="ECO:0000313" key="17">
    <source>
        <dbReference type="Proteomes" id="UP000288859"/>
    </source>
</evidence>
<keyword evidence="8 12" id="KW-0460">Magnesium</keyword>
<feature type="active site" description="Proton donor/acceptor" evidence="10">
    <location>
        <position position="21"/>
    </location>
</feature>
<reference evidence="14 16" key="1">
    <citation type="submission" date="2015-01" db="EMBL/GenBank/DDBJ databases">
        <title>The Genome Sequence of Exophiala mesophila CBS40295.</title>
        <authorList>
            <consortium name="The Broad Institute Genomics Platform"/>
            <person name="Cuomo C."/>
            <person name="de Hoog S."/>
            <person name="Gorbushina A."/>
            <person name="Stielow B."/>
            <person name="Teixiera M."/>
            <person name="Abouelleil A."/>
            <person name="Chapman S.B."/>
            <person name="Priest M."/>
            <person name="Young S.K."/>
            <person name="Wortman J."/>
            <person name="Nusbaum C."/>
            <person name="Birren B."/>
        </authorList>
    </citation>
    <scope>NUCLEOTIDE SEQUENCE [LARGE SCALE GENOMIC DNA]</scope>
    <source>
        <strain evidence="14 16">CBS 40295</strain>
    </source>
</reference>
<feature type="binding site" evidence="11">
    <location>
        <position position="147"/>
    </location>
    <ligand>
        <name>alpha-D-mannose 1-phosphate</name>
        <dbReference type="ChEBI" id="CHEBI:58409"/>
    </ligand>
</feature>
<dbReference type="SFLD" id="SFLDG01143">
    <property type="entry name" value="C2.B.3:_Phosphomannomutase_Lik"/>
    <property type="match status" value="1"/>
</dbReference>
<evidence type="ECO:0000256" key="5">
    <source>
        <dbReference type="ARBA" id="ARBA00012730"/>
    </source>
</evidence>
<feature type="active site" description="Proton donor/acceptor" evidence="10">
    <location>
        <position position="23"/>
    </location>
</feature>
<evidence type="ECO:0000256" key="12">
    <source>
        <dbReference type="PIRSR" id="PIRSR605002-3"/>
    </source>
</evidence>
<evidence type="ECO:0000256" key="13">
    <source>
        <dbReference type="RuleBase" id="RU361118"/>
    </source>
</evidence>
<evidence type="ECO:0000313" key="15">
    <source>
        <dbReference type="EMBL" id="RVX66058.1"/>
    </source>
</evidence>
<comment type="catalytic activity">
    <reaction evidence="13">
        <text>alpha-D-mannose 1-phosphate = D-mannose 6-phosphate</text>
        <dbReference type="Rhea" id="RHEA:11140"/>
        <dbReference type="ChEBI" id="CHEBI:58409"/>
        <dbReference type="ChEBI" id="CHEBI:58735"/>
        <dbReference type="EC" id="5.4.2.8"/>
    </reaction>
</comment>
<evidence type="ECO:0000256" key="10">
    <source>
        <dbReference type="PIRSR" id="PIRSR605002-1"/>
    </source>
</evidence>
<sequence length="270" mass="30334">MAELYPDLKDRPIKETIVLFDVDGTLTPARLSVSAQVLQALSKLRNKVAIGFVGGSDLKKQQEQLGTPSLPVVTLFDFAFSENGLTAYRLGEQLPSNSFLQWIGEEQYQKLAKFILRKISDLEGLPAMRGTFIEFRNGMINVSPVGRNASTEERNQFEAYDLKNGVRAKLIDDIKKEFPSLELTYSIGGQISFDVFPTGWDKTYCLRHIEAEADPTKNLSGINYKTIHFFGDKAFEGGNDWEIYTDPRVTGHAVKNPEDTVKQLEELFGI</sequence>
<dbReference type="Gene3D" id="3.30.1240.20">
    <property type="match status" value="1"/>
</dbReference>
<dbReference type="RefSeq" id="XP_016226137.1">
    <property type="nucleotide sequence ID" value="XM_016366619.1"/>
</dbReference>
<evidence type="ECO:0000256" key="4">
    <source>
        <dbReference type="ARBA" id="ARBA00011738"/>
    </source>
</evidence>
<proteinExistence type="inferred from homology"/>
<feature type="binding site" evidence="11">
    <location>
        <position position="194"/>
    </location>
    <ligand>
        <name>alpha-D-mannose 1-phosphate</name>
        <dbReference type="ChEBI" id="CHEBI:58409"/>
    </ligand>
</feature>
<dbReference type="GO" id="GO:0006013">
    <property type="term" value="P:mannose metabolic process"/>
    <property type="evidence" value="ECO:0007669"/>
    <property type="project" value="TreeGrafter"/>
</dbReference>
<comment type="cofactor">
    <cofactor evidence="12">
        <name>Mg(2+)</name>
        <dbReference type="ChEBI" id="CHEBI:18420"/>
    </cofactor>
</comment>
<feature type="binding site" evidence="12">
    <location>
        <position position="246"/>
    </location>
    <ligand>
        <name>Mg(2+)</name>
        <dbReference type="ChEBI" id="CHEBI:18420"/>
        <label>1</label>
    </ligand>
</feature>
<dbReference type="GO" id="GO:0006487">
    <property type="term" value="P:protein N-linked glycosylation"/>
    <property type="evidence" value="ECO:0007669"/>
    <property type="project" value="TreeGrafter"/>
</dbReference>
<evidence type="ECO:0000256" key="8">
    <source>
        <dbReference type="ARBA" id="ARBA00022842"/>
    </source>
</evidence>
<comment type="subunit">
    <text evidence="4 13">Homodimer.</text>
</comment>
<comment type="similarity">
    <text evidence="3 13">Belongs to the eukaryotic PMM family.</text>
</comment>
<dbReference type="PANTHER" id="PTHR10466">
    <property type="entry name" value="PHOSPHOMANNOMUTASE"/>
    <property type="match status" value="1"/>
</dbReference>
<dbReference type="HOGENOM" id="CLU_065642_0_1_1"/>
<dbReference type="PANTHER" id="PTHR10466:SF0">
    <property type="entry name" value="PHOSPHOMANNOMUTASE"/>
    <property type="match status" value="1"/>
</dbReference>
<dbReference type="GeneID" id="27320163"/>
<dbReference type="EC" id="5.4.2.8" evidence="5 13"/>
<feature type="binding site" evidence="12">
    <location>
        <position position="244"/>
    </location>
    <ligand>
        <name>Mg(2+)</name>
        <dbReference type="ChEBI" id="CHEBI:18420"/>
        <label>1</label>
    </ligand>
</feature>
<evidence type="ECO:0000256" key="2">
    <source>
        <dbReference type="ARBA" id="ARBA00004699"/>
    </source>
</evidence>
<gene>
    <name evidence="15" type="ORF">B0A52_09992</name>
    <name evidence="14" type="ORF">PV10_02318</name>
</gene>
<organism evidence="14 16">
    <name type="scientific">Exophiala mesophila</name>
    <name type="common">Black yeast-like fungus</name>
    <dbReference type="NCBI Taxonomy" id="212818"/>
    <lineage>
        <taxon>Eukaryota</taxon>
        <taxon>Fungi</taxon>
        <taxon>Dikarya</taxon>
        <taxon>Ascomycota</taxon>
        <taxon>Pezizomycotina</taxon>
        <taxon>Eurotiomycetes</taxon>
        <taxon>Chaetothyriomycetidae</taxon>
        <taxon>Chaetothyriales</taxon>
        <taxon>Herpotrichiellaceae</taxon>
        <taxon>Exophiala</taxon>
    </lineage>
</organism>
<protein>
    <recommendedName>
        <fullName evidence="5 13">Phosphomannomutase</fullName>
        <ecNumber evidence="5 13">5.4.2.8</ecNumber>
    </recommendedName>
</protein>
<name>A0A0D2A6H5_EXOME</name>
<dbReference type="OMA" id="ISHRVYT"/>
<dbReference type="InterPro" id="IPR043169">
    <property type="entry name" value="PMM_cap"/>
</dbReference>
<dbReference type="Proteomes" id="UP000288859">
    <property type="component" value="Unassembled WGS sequence"/>
</dbReference>
<dbReference type="SFLD" id="SFLDS00003">
    <property type="entry name" value="Haloacid_Dehalogenase"/>
    <property type="match status" value="1"/>
</dbReference>
<dbReference type="EMBL" id="KN847521">
    <property type="protein sequence ID" value="KIV94563.1"/>
    <property type="molecule type" value="Genomic_DNA"/>
</dbReference>
<evidence type="ECO:0000313" key="14">
    <source>
        <dbReference type="EMBL" id="KIV94563.1"/>
    </source>
</evidence>
<feature type="binding site" evidence="11">
    <location>
        <position position="192"/>
    </location>
    <ligand>
        <name>alpha-D-mannose 1-phosphate</name>
        <dbReference type="ChEBI" id="CHEBI:58409"/>
    </ligand>
</feature>
<comment type="subcellular location">
    <subcellularLocation>
        <location evidence="1 13">Cytoplasm</location>
    </subcellularLocation>
</comment>
<dbReference type="GO" id="GO:0046872">
    <property type="term" value="F:metal ion binding"/>
    <property type="evidence" value="ECO:0007669"/>
    <property type="project" value="UniProtKB-KW"/>
</dbReference>
<keyword evidence="7 12" id="KW-0479">Metal-binding</keyword>
<dbReference type="Gene3D" id="3.40.50.1000">
    <property type="entry name" value="HAD superfamily/HAD-like"/>
    <property type="match status" value="1"/>
</dbReference>
<dbReference type="GO" id="GO:0004615">
    <property type="term" value="F:phosphomannomutase activity"/>
    <property type="evidence" value="ECO:0007669"/>
    <property type="project" value="UniProtKB-EC"/>
</dbReference>
<feature type="binding site" evidence="11">
    <location>
        <position position="30"/>
    </location>
    <ligand>
        <name>alpha-D-mannose 1-phosphate</name>
        <dbReference type="ChEBI" id="CHEBI:58409"/>
    </ligand>
</feature>
<dbReference type="AlphaFoldDB" id="A0A0D2A6H5"/>
<dbReference type="FunFam" id="3.30.1240.20:FF:000001">
    <property type="entry name" value="Phosphomannomutase"/>
    <property type="match status" value="1"/>
</dbReference>
<dbReference type="VEuPathDB" id="FungiDB:PV10_02318"/>
<evidence type="ECO:0000256" key="3">
    <source>
        <dbReference type="ARBA" id="ARBA00009736"/>
    </source>
</evidence>
<evidence type="ECO:0000256" key="11">
    <source>
        <dbReference type="PIRSR" id="PIRSR605002-2"/>
    </source>
</evidence>
<evidence type="ECO:0000256" key="6">
    <source>
        <dbReference type="ARBA" id="ARBA00022490"/>
    </source>
</evidence>
<feature type="binding site" evidence="12">
    <location>
        <position position="23"/>
    </location>
    <ligand>
        <name>Mg(2+)</name>
        <dbReference type="ChEBI" id="CHEBI:18420"/>
        <label>1</label>
    </ligand>
</feature>
<dbReference type="SFLD" id="SFLDG01140">
    <property type="entry name" value="C2.B:_Phosphomannomutase_and_P"/>
    <property type="match status" value="1"/>
</dbReference>
<evidence type="ECO:0000256" key="9">
    <source>
        <dbReference type="ARBA" id="ARBA00023235"/>
    </source>
</evidence>
<dbReference type="STRING" id="212818.A0A0D2A6H5"/>
<accession>A0A0D2A6H5</accession>
<dbReference type="SUPFAM" id="SSF56784">
    <property type="entry name" value="HAD-like"/>
    <property type="match status" value="1"/>
</dbReference>
<keyword evidence="16" id="KW-1185">Reference proteome</keyword>
<dbReference type="InterPro" id="IPR036412">
    <property type="entry name" value="HAD-like_sf"/>
</dbReference>
<dbReference type="CDD" id="cd02585">
    <property type="entry name" value="HAD_PMM"/>
    <property type="match status" value="1"/>
</dbReference>
<feature type="binding site" evidence="11">
    <location>
        <position position="154"/>
    </location>
    <ligand>
        <name>alpha-D-mannose 1-phosphate</name>
        <dbReference type="ChEBI" id="CHEBI:58409"/>
    </ligand>
</feature>
<dbReference type="GO" id="GO:0009298">
    <property type="term" value="P:GDP-mannose biosynthetic process"/>
    <property type="evidence" value="ECO:0007669"/>
    <property type="project" value="UniProtKB-UniPathway"/>
</dbReference>
<dbReference type="Proteomes" id="UP000054302">
    <property type="component" value="Unassembled WGS sequence"/>
</dbReference>
<dbReference type="UniPathway" id="UPA00126">
    <property type="reaction ID" value="UER00424"/>
</dbReference>
<dbReference type="SFLD" id="SFLDF00445">
    <property type="entry name" value="alpha-phosphomannomutase"/>
    <property type="match status" value="1"/>
</dbReference>
<dbReference type="GO" id="GO:0005829">
    <property type="term" value="C:cytosol"/>
    <property type="evidence" value="ECO:0007669"/>
    <property type="project" value="TreeGrafter"/>
</dbReference>